<sequence length="169" mass="19236">MRIRERKEFMNKPKPLAFPPDTPVSEAVKQMSEMNYGSVVVVDPQNKLLGIVTERDLMKRLINQGRDAQQTMLGDIMTRNVKVAHADDNVVEWLQIMSNERFRRLPVVDNEGRVTAIMTQGDFVSYTWPDMIDHARDVTRATISSNLQFVLIAAGILIYTVILIAFLTS</sequence>
<organism evidence="5 6">
    <name type="scientific">Georhizobium profundi</name>
    <dbReference type="NCBI Taxonomy" id="2341112"/>
    <lineage>
        <taxon>Bacteria</taxon>
        <taxon>Pseudomonadati</taxon>
        <taxon>Pseudomonadota</taxon>
        <taxon>Alphaproteobacteria</taxon>
        <taxon>Hyphomicrobiales</taxon>
        <taxon>Rhizobiaceae</taxon>
        <taxon>Georhizobium</taxon>
    </lineage>
</organism>
<dbReference type="Proteomes" id="UP000268192">
    <property type="component" value="Chromosome"/>
</dbReference>
<keyword evidence="1 2" id="KW-0129">CBS domain</keyword>
<evidence type="ECO:0000313" key="5">
    <source>
        <dbReference type="EMBL" id="AZN72656.1"/>
    </source>
</evidence>
<feature type="domain" description="CBS" evidence="4">
    <location>
        <begin position="77"/>
        <end position="138"/>
    </location>
</feature>
<dbReference type="InterPro" id="IPR051257">
    <property type="entry name" value="Diverse_CBS-Domain"/>
</dbReference>
<evidence type="ECO:0000313" key="6">
    <source>
        <dbReference type="Proteomes" id="UP000268192"/>
    </source>
</evidence>
<dbReference type="EMBL" id="CP032509">
    <property type="protein sequence ID" value="AZN72656.1"/>
    <property type="molecule type" value="Genomic_DNA"/>
</dbReference>
<accession>A0A3S9B6V0</accession>
<dbReference type="PANTHER" id="PTHR43080">
    <property type="entry name" value="CBS DOMAIN-CONTAINING PROTEIN CBSX3, MITOCHONDRIAL"/>
    <property type="match status" value="1"/>
</dbReference>
<dbReference type="SUPFAM" id="SSF54631">
    <property type="entry name" value="CBS-domain pair"/>
    <property type="match status" value="1"/>
</dbReference>
<evidence type="ECO:0000256" key="3">
    <source>
        <dbReference type="SAM" id="Phobius"/>
    </source>
</evidence>
<evidence type="ECO:0000256" key="1">
    <source>
        <dbReference type="ARBA" id="ARBA00023122"/>
    </source>
</evidence>
<keyword evidence="3" id="KW-0812">Transmembrane</keyword>
<reference evidence="5 6" key="1">
    <citation type="submission" date="2018-09" db="EMBL/GenBank/DDBJ databases">
        <title>Marinorhizobium profundi gen. nov., sp. nov., isolated from a deep-sea sediment sample from the New Britain Trench and proposal of Marinorhizobiaceae fam. nov. in the order Rhizobiales of the class Alphaproteobacteria.</title>
        <authorList>
            <person name="Cao J."/>
        </authorList>
    </citation>
    <scope>NUCLEOTIDE SEQUENCE [LARGE SCALE GENOMIC DNA]</scope>
    <source>
        <strain evidence="5 6">WS11</strain>
    </source>
</reference>
<feature type="transmembrane region" description="Helical" evidence="3">
    <location>
        <begin position="149"/>
        <end position="168"/>
    </location>
</feature>
<keyword evidence="3" id="KW-1133">Transmembrane helix</keyword>
<dbReference type="InterPro" id="IPR000644">
    <property type="entry name" value="CBS_dom"/>
</dbReference>
<evidence type="ECO:0000256" key="2">
    <source>
        <dbReference type="PROSITE-ProRule" id="PRU00703"/>
    </source>
</evidence>
<keyword evidence="3" id="KW-0472">Membrane</keyword>
<feature type="domain" description="CBS" evidence="4">
    <location>
        <begin position="10"/>
        <end position="68"/>
    </location>
</feature>
<keyword evidence="6" id="KW-1185">Reference proteome</keyword>
<evidence type="ECO:0000259" key="4">
    <source>
        <dbReference type="PROSITE" id="PS51371"/>
    </source>
</evidence>
<dbReference type="PANTHER" id="PTHR43080:SF2">
    <property type="entry name" value="CBS DOMAIN-CONTAINING PROTEIN"/>
    <property type="match status" value="1"/>
</dbReference>
<name>A0A3S9B6V0_9HYPH</name>
<dbReference type="Pfam" id="PF00571">
    <property type="entry name" value="CBS"/>
    <property type="match status" value="2"/>
</dbReference>
<dbReference type="KEGG" id="abaw:D5400_16490"/>
<dbReference type="InterPro" id="IPR046342">
    <property type="entry name" value="CBS_dom_sf"/>
</dbReference>
<gene>
    <name evidence="5" type="ORF">D5400_16490</name>
</gene>
<dbReference type="OrthoDB" id="9807125at2"/>
<dbReference type="SMART" id="SM00116">
    <property type="entry name" value="CBS"/>
    <property type="match status" value="2"/>
</dbReference>
<dbReference type="AlphaFoldDB" id="A0A3S9B6V0"/>
<dbReference type="RefSeq" id="WP_126010982.1">
    <property type="nucleotide sequence ID" value="NZ_CP032509.1"/>
</dbReference>
<dbReference type="PROSITE" id="PS51371">
    <property type="entry name" value="CBS"/>
    <property type="match status" value="2"/>
</dbReference>
<protein>
    <submittedName>
        <fullName evidence="5">CBS domain-containing protein</fullName>
    </submittedName>
</protein>
<proteinExistence type="predicted"/>
<dbReference type="Gene3D" id="3.10.580.10">
    <property type="entry name" value="CBS-domain"/>
    <property type="match status" value="1"/>
</dbReference>